<dbReference type="Gene3D" id="2.60.40.1180">
    <property type="entry name" value="Golgi alpha-mannosidase II"/>
    <property type="match status" value="1"/>
</dbReference>
<evidence type="ECO:0000256" key="5">
    <source>
        <dbReference type="PIRNR" id="PIRNR005536"/>
    </source>
</evidence>
<dbReference type="InterPro" id="IPR038417">
    <property type="entry name" value="Alpga-gal_N_sf"/>
</dbReference>
<accession>A0A5B8UCI5</accession>
<dbReference type="FunFam" id="3.20.20.70:FF:000118">
    <property type="entry name" value="Alpha-galactosidase"/>
    <property type="match status" value="1"/>
</dbReference>
<evidence type="ECO:0000259" key="8">
    <source>
        <dbReference type="Pfam" id="PF16875"/>
    </source>
</evidence>
<dbReference type="Proteomes" id="UP000321204">
    <property type="component" value="Chromosome"/>
</dbReference>
<dbReference type="Gene3D" id="3.20.20.70">
    <property type="entry name" value="Aldolase class I"/>
    <property type="match status" value="1"/>
</dbReference>
<comment type="similarity">
    <text evidence="5">Belongs to the glycosyl hydrolase.</text>
</comment>
<evidence type="ECO:0000256" key="1">
    <source>
        <dbReference type="ARBA" id="ARBA00001255"/>
    </source>
</evidence>
<evidence type="ECO:0000256" key="6">
    <source>
        <dbReference type="PIRSR" id="PIRSR005536-1"/>
    </source>
</evidence>
<proteinExistence type="inferred from homology"/>
<dbReference type="Pfam" id="PF02065">
    <property type="entry name" value="Melibiase"/>
    <property type="match status" value="1"/>
</dbReference>
<dbReference type="AlphaFoldDB" id="A0A5B8UCI5"/>
<name>A0A5B8UCI5_9BACT</name>
<evidence type="ECO:0000256" key="3">
    <source>
        <dbReference type="ARBA" id="ARBA00022801"/>
    </source>
</evidence>
<evidence type="ECO:0000313" key="9">
    <source>
        <dbReference type="EMBL" id="QEC54377.1"/>
    </source>
</evidence>
<evidence type="ECO:0000256" key="4">
    <source>
        <dbReference type="ARBA" id="ARBA00023295"/>
    </source>
</evidence>
<dbReference type="InterPro" id="IPR031705">
    <property type="entry name" value="Glyco_hydro_36_C"/>
</dbReference>
<dbReference type="EMBL" id="CP042433">
    <property type="protein sequence ID" value="QEC54377.1"/>
    <property type="molecule type" value="Genomic_DNA"/>
</dbReference>
<dbReference type="Gene3D" id="2.70.98.60">
    <property type="entry name" value="alpha-galactosidase from lactobacil brevis"/>
    <property type="match status" value="1"/>
</dbReference>
<dbReference type="SUPFAM" id="SSF51445">
    <property type="entry name" value="(Trans)glycosidases"/>
    <property type="match status" value="1"/>
</dbReference>
<dbReference type="CDD" id="cd14791">
    <property type="entry name" value="GH36"/>
    <property type="match status" value="1"/>
</dbReference>
<dbReference type="Pfam" id="PF16874">
    <property type="entry name" value="Glyco_hydro_36C"/>
    <property type="match status" value="1"/>
</dbReference>
<dbReference type="InterPro" id="IPR031704">
    <property type="entry name" value="Glyco_hydro_36_N"/>
</dbReference>
<feature type="active site" description="Proton donor" evidence="6">
    <location>
        <position position="552"/>
    </location>
</feature>
<dbReference type="PRINTS" id="PR00743">
    <property type="entry name" value="GLHYDRLASE36"/>
</dbReference>
<dbReference type="PANTHER" id="PTHR43053">
    <property type="entry name" value="GLYCOSIDASE FAMILY 31"/>
    <property type="match status" value="1"/>
</dbReference>
<dbReference type="KEGG" id="fgg:FSB75_00145"/>
<protein>
    <recommendedName>
        <fullName evidence="2 5">Alpha-galactosidase</fullName>
        <ecNumber evidence="2 5">3.2.1.22</ecNumber>
    </recommendedName>
</protein>
<dbReference type="GO" id="GO:0004557">
    <property type="term" value="F:alpha-galactosidase activity"/>
    <property type="evidence" value="ECO:0007669"/>
    <property type="project" value="UniProtKB-UniRule"/>
</dbReference>
<gene>
    <name evidence="9" type="ORF">FSB75_00145</name>
</gene>
<dbReference type="InterPro" id="IPR013780">
    <property type="entry name" value="Glyco_hydro_b"/>
</dbReference>
<evidence type="ECO:0000259" key="7">
    <source>
        <dbReference type="Pfam" id="PF16874"/>
    </source>
</evidence>
<dbReference type="GO" id="GO:0016052">
    <property type="term" value="P:carbohydrate catabolic process"/>
    <property type="evidence" value="ECO:0007669"/>
    <property type="project" value="InterPro"/>
</dbReference>
<keyword evidence="3 5" id="KW-0378">Hydrolase</keyword>
<keyword evidence="4 5" id="KW-0326">Glycosidase</keyword>
<sequence length="741" mass="83723">MQQQFFVRKRTGFIRVQFLFSLLCFLIFNHAFSQSDSAIRRLSNPDGWLIQTKSSVYQLTITANKKLLPVFYGPSEEAAFTSRNAGWYERVEEVPVRGGLANKSTALEVVFADGVRDADLQYVSGEVVQNNGRSTLKIVQTDKIYPLQITTYIRVLPEYDVLEKWMEVGNTAKKGNIKIEKLLSGGFALPANEYTLTQWSGTDLNEFQHYESLLTPGVKLIENRAFKSNPNAPWFAVQPKASAGEKNSPTWFGSLHYSGNWQLVFDKAFANGLQVLGGMNFWDTEWNLKPGMKLETPKLTIGFTPHGADGASQCLAAYVRHDVLPPSHRNVLRPVLYNSWEATYYSVSEQNQLELAQKAKELGAELFVIDDGWFRGRTDGRSQSGLGNWDVDKNKFPNGLTPVIKKVHELGMQFGLWVEPENVNPNSDVAKAHPDWIFQVPGRTGNVNRKILNLANEAVYQHLLETFTRLLKENEIDFIKWDQNNALSEPGWSGASTELQREARIRHITNVYRLVEELRRRFPKVLFESCSGGGGRVDLGMLSRMDQTWLSDNTDPVDRLYIQYGFLEAMPANAMVSWVTSTTRHQPVSLDYRFDVSMSGVLGIGSDIRKMTPADVDIARKKIALYKEIRPLVQQGILHKLVSPFESNRCALQYNSDDSKQAVLFCYNMAEYLNGSQPSDRGSKTLKLEGLNPAKKYRLQKAGDSTDKGTVYPGDFLMNIGLAWPVKNAYQSLIFTLKQID</sequence>
<evidence type="ECO:0000313" key="10">
    <source>
        <dbReference type="Proteomes" id="UP000321204"/>
    </source>
</evidence>
<dbReference type="EC" id="3.2.1.22" evidence="2 5"/>
<dbReference type="PIRSF" id="PIRSF005536">
    <property type="entry name" value="Agal"/>
    <property type="match status" value="1"/>
</dbReference>
<evidence type="ECO:0000256" key="2">
    <source>
        <dbReference type="ARBA" id="ARBA00012755"/>
    </source>
</evidence>
<dbReference type="InterPro" id="IPR002252">
    <property type="entry name" value="Glyco_hydro_36"/>
</dbReference>
<dbReference type="PANTHER" id="PTHR43053:SF3">
    <property type="entry name" value="ALPHA-GALACTOSIDASE C-RELATED"/>
    <property type="match status" value="1"/>
</dbReference>
<feature type="active site" description="Nucleophile" evidence="6">
    <location>
        <position position="482"/>
    </location>
</feature>
<dbReference type="OrthoDB" id="9758822at2"/>
<dbReference type="InterPro" id="IPR013785">
    <property type="entry name" value="Aldolase_TIM"/>
</dbReference>
<reference evidence="9 10" key="1">
    <citation type="journal article" date="2015" name="Int. J. Syst. Evol. Microbiol.">
        <title>Flavisolibacter ginsenosidimutans sp. nov., with ginsenoside-converting activity isolated from soil used for cultivating ginseng.</title>
        <authorList>
            <person name="Zhao Y."/>
            <person name="Liu Q."/>
            <person name="Kang M.S."/>
            <person name="Jin F."/>
            <person name="Yu H."/>
            <person name="Im W.T."/>
        </authorList>
    </citation>
    <scope>NUCLEOTIDE SEQUENCE [LARGE SCALE GENOMIC DNA]</scope>
    <source>
        <strain evidence="9 10">Gsoil 636</strain>
    </source>
</reference>
<feature type="domain" description="Glycosyl hydrolase family 36 N-terminal" evidence="8">
    <location>
        <begin position="90"/>
        <end position="289"/>
    </location>
</feature>
<comment type="catalytic activity">
    <reaction evidence="1 5">
        <text>Hydrolysis of terminal, non-reducing alpha-D-galactose residues in alpha-D-galactosides, including galactose oligosaccharides, galactomannans and galactolipids.</text>
        <dbReference type="EC" id="3.2.1.22"/>
    </reaction>
</comment>
<dbReference type="InterPro" id="IPR017853">
    <property type="entry name" value="GH"/>
</dbReference>
<dbReference type="InterPro" id="IPR050985">
    <property type="entry name" value="Alpha-glycosidase_related"/>
</dbReference>
<dbReference type="RefSeq" id="WP_146781247.1">
    <property type="nucleotide sequence ID" value="NZ_BAABIO010000006.1"/>
</dbReference>
<feature type="domain" description="Glycosyl hydrolase family 36 C-terminal" evidence="7">
    <location>
        <begin position="650"/>
        <end position="737"/>
    </location>
</feature>
<dbReference type="Pfam" id="PF16875">
    <property type="entry name" value="Glyco_hydro_36N"/>
    <property type="match status" value="1"/>
</dbReference>
<keyword evidence="10" id="KW-1185">Reference proteome</keyword>
<organism evidence="9 10">
    <name type="scientific">Flavisolibacter ginsenosidimutans</name>
    <dbReference type="NCBI Taxonomy" id="661481"/>
    <lineage>
        <taxon>Bacteria</taxon>
        <taxon>Pseudomonadati</taxon>
        <taxon>Bacteroidota</taxon>
        <taxon>Chitinophagia</taxon>
        <taxon>Chitinophagales</taxon>
        <taxon>Chitinophagaceae</taxon>
        <taxon>Flavisolibacter</taxon>
    </lineage>
</organism>